<reference evidence="2 3" key="1">
    <citation type="submission" date="2018-03" db="EMBL/GenBank/DDBJ databases">
        <title>Draft Genome Sequences of the Obligatory Marine Myxobacteria Enhygromyxa salina SWB005.</title>
        <authorList>
            <person name="Poehlein A."/>
            <person name="Moghaddam J.A."/>
            <person name="Harms H."/>
            <person name="Alanjari M."/>
            <person name="Koenig G.M."/>
            <person name="Daniel R."/>
            <person name="Schaeberle T.F."/>
        </authorList>
    </citation>
    <scope>NUCLEOTIDE SEQUENCE [LARGE SCALE GENOMIC DNA]</scope>
    <source>
        <strain evidence="2 3">SWB005</strain>
    </source>
</reference>
<dbReference type="AlphaFoldDB" id="A0A2S9YBM3"/>
<feature type="compositionally biased region" description="Basic residues" evidence="1">
    <location>
        <begin position="465"/>
        <end position="482"/>
    </location>
</feature>
<proteinExistence type="predicted"/>
<feature type="region of interest" description="Disordered" evidence="1">
    <location>
        <begin position="289"/>
        <end position="345"/>
    </location>
</feature>
<gene>
    <name evidence="2" type="ORF">ENSA5_22360</name>
</gene>
<feature type="compositionally biased region" description="Basic residues" evidence="1">
    <location>
        <begin position="439"/>
        <end position="455"/>
    </location>
</feature>
<keyword evidence="3" id="KW-1185">Reference proteome</keyword>
<protein>
    <submittedName>
        <fullName evidence="2">Uncharacterized protein</fullName>
    </submittedName>
</protein>
<feature type="compositionally biased region" description="Basic residues" evidence="1">
    <location>
        <begin position="491"/>
        <end position="505"/>
    </location>
</feature>
<feature type="region of interest" description="Disordered" evidence="1">
    <location>
        <begin position="185"/>
        <end position="212"/>
    </location>
</feature>
<feature type="compositionally biased region" description="Basic and acidic residues" evidence="1">
    <location>
        <begin position="185"/>
        <end position="198"/>
    </location>
</feature>
<feature type="compositionally biased region" description="Basic and acidic residues" evidence="1">
    <location>
        <begin position="294"/>
        <end position="317"/>
    </location>
</feature>
<evidence type="ECO:0000256" key="1">
    <source>
        <dbReference type="SAM" id="MobiDB-lite"/>
    </source>
</evidence>
<evidence type="ECO:0000313" key="3">
    <source>
        <dbReference type="Proteomes" id="UP000237968"/>
    </source>
</evidence>
<comment type="caution">
    <text evidence="2">The sequence shown here is derived from an EMBL/GenBank/DDBJ whole genome shotgun (WGS) entry which is preliminary data.</text>
</comment>
<organism evidence="2 3">
    <name type="scientific">Enhygromyxa salina</name>
    <dbReference type="NCBI Taxonomy" id="215803"/>
    <lineage>
        <taxon>Bacteria</taxon>
        <taxon>Pseudomonadati</taxon>
        <taxon>Myxococcota</taxon>
        <taxon>Polyangia</taxon>
        <taxon>Nannocystales</taxon>
        <taxon>Nannocystaceae</taxon>
        <taxon>Enhygromyxa</taxon>
    </lineage>
</organism>
<feature type="region of interest" description="Disordered" evidence="1">
    <location>
        <begin position="435"/>
        <end position="505"/>
    </location>
</feature>
<dbReference type="Proteomes" id="UP000237968">
    <property type="component" value="Unassembled WGS sequence"/>
</dbReference>
<accession>A0A2S9YBM3</accession>
<sequence length="505" mass="54984">MDLGQARAEALDLTAKVDLVGAVVRARRPRAEAVARARTRTRSGSRPAPSPSAAVLASIVGSESVAEALASRPPGQRRACARPPRAGPVVILAIIPGITRVTRVTGVTRIARVGPPPRRVREVLADELAHDRVDSLRVREADLGFLRVHVHVDGPPRRLDEQARGRVSPAGQRVTVGLLEHAHEGPLAHDPAPHDHEAGPALAGRRARRPKPALDVDAAALAREAMKGAPAPAALEDRDHPAGLIGGGELEQLAAAVAYAKVDRGVDQRRPGDRVDAVPDLGRLAAQKFAPRGHAREQVRDLDLGPEGHPDRLDRRLLPGARAEPMADGQSGEPAADLDPRDRGDRGERLAAKAERVDLDQILGRAQLRGRVAGDRQDQILAMDAVAIVDHPDALAPAGLELDLDPRGPRVDRVLDQLLDDRARPLDDLAGRDLIGERRRQHRDARVVRRARQPARHPASPPTNRGRRRGCGRRPWRRRACGRRSGSDRRRWPRSCRRRPRRSRS</sequence>
<evidence type="ECO:0000313" key="2">
    <source>
        <dbReference type="EMBL" id="PRQ02505.1"/>
    </source>
</evidence>
<dbReference type="EMBL" id="PVNK01000115">
    <property type="protein sequence ID" value="PRQ02505.1"/>
    <property type="molecule type" value="Genomic_DNA"/>
</dbReference>
<name>A0A2S9YBM3_9BACT</name>